<dbReference type="EC" id="2.7.7.49" evidence="1"/>
<dbReference type="InterPro" id="IPR050951">
    <property type="entry name" value="Retrovirus_Pol_polyprotein"/>
</dbReference>
<dbReference type="Gene3D" id="1.10.340.70">
    <property type="match status" value="1"/>
</dbReference>
<dbReference type="PANTHER" id="PTHR37984">
    <property type="entry name" value="PROTEIN CBG26694"/>
    <property type="match status" value="1"/>
</dbReference>
<dbReference type="OMA" id="NEWPSED"/>
<dbReference type="GO" id="GO:0003964">
    <property type="term" value="F:RNA-directed DNA polymerase activity"/>
    <property type="evidence" value="ECO:0007669"/>
    <property type="project" value="UniProtKB-EC"/>
</dbReference>
<evidence type="ECO:0000313" key="5">
    <source>
        <dbReference type="WBParaSite" id="nRc.2.0.1.t27586-RA"/>
    </source>
</evidence>
<proteinExistence type="predicted"/>
<dbReference type="AlphaFoldDB" id="A0A915JNR5"/>
<dbReference type="PANTHER" id="PTHR37984:SF5">
    <property type="entry name" value="PROTEIN NYNRIN-LIKE"/>
    <property type="match status" value="1"/>
</dbReference>
<keyword evidence="4" id="KW-1185">Reference proteome</keyword>
<evidence type="ECO:0000256" key="1">
    <source>
        <dbReference type="ARBA" id="ARBA00012493"/>
    </source>
</evidence>
<evidence type="ECO:0000259" key="3">
    <source>
        <dbReference type="Pfam" id="PF17921"/>
    </source>
</evidence>
<dbReference type="Pfam" id="PF17921">
    <property type="entry name" value="Integrase_H2C2"/>
    <property type="match status" value="1"/>
</dbReference>
<feature type="domain" description="Integrase zinc-binding" evidence="3">
    <location>
        <begin position="140"/>
        <end position="191"/>
    </location>
</feature>
<evidence type="ECO:0000313" key="4">
    <source>
        <dbReference type="Proteomes" id="UP000887565"/>
    </source>
</evidence>
<evidence type="ECO:0000256" key="2">
    <source>
        <dbReference type="SAM" id="MobiDB-lite"/>
    </source>
</evidence>
<dbReference type="Proteomes" id="UP000887565">
    <property type="component" value="Unplaced"/>
</dbReference>
<organism evidence="4 5">
    <name type="scientific">Romanomermis culicivorax</name>
    <name type="common">Nematode worm</name>
    <dbReference type="NCBI Taxonomy" id="13658"/>
    <lineage>
        <taxon>Eukaryota</taxon>
        <taxon>Metazoa</taxon>
        <taxon>Ecdysozoa</taxon>
        <taxon>Nematoda</taxon>
        <taxon>Enoplea</taxon>
        <taxon>Dorylaimia</taxon>
        <taxon>Mermithida</taxon>
        <taxon>Mermithoidea</taxon>
        <taxon>Mermithidae</taxon>
        <taxon>Romanomermis</taxon>
    </lineage>
</organism>
<feature type="region of interest" description="Disordered" evidence="2">
    <location>
        <begin position="1"/>
        <end position="31"/>
    </location>
</feature>
<feature type="compositionally biased region" description="Polar residues" evidence="2">
    <location>
        <begin position="1"/>
        <end position="17"/>
    </location>
</feature>
<reference evidence="5" key="1">
    <citation type="submission" date="2022-11" db="UniProtKB">
        <authorList>
            <consortium name="WormBaseParasite"/>
        </authorList>
    </citation>
    <scope>IDENTIFICATION</scope>
</reference>
<accession>A0A915JNR5</accession>
<protein>
    <recommendedName>
        <fullName evidence="1">RNA-directed DNA polymerase</fullName>
        <ecNumber evidence="1">2.7.7.49</ecNumber>
    </recommendedName>
</protein>
<sequence length="257" mass="28954">MLQSVHSPHQHSIPSTSDIKHRHQARHEAPPCAPQCANPTVNHRHPQFPGIHQLPRQIFATSCRPCQAAPAFDLYIRANQTFLTATSRDNVLCLVIKLVNECDRKANHRQEGYLAPYYIIQNNLAIDQGLLLKADQIVMPSKLRRQLMNKAHKGHPNIVRAKIKLCGMYWWPGIAADIEENIPHTQGCQDSAKSNSRLMIPTDPLLLLKAPWLKIALDHLQWHHIKIDLQLLSSITSLVSLKFDCVPTTLLKGGSNS</sequence>
<dbReference type="WBParaSite" id="nRc.2.0.1.t27586-RA">
    <property type="protein sequence ID" value="nRc.2.0.1.t27586-RA"/>
    <property type="gene ID" value="nRc.2.0.1.g27586"/>
</dbReference>
<dbReference type="InterPro" id="IPR041588">
    <property type="entry name" value="Integrase_H2C2"/>
</dbReference>
<name>A0A915JNR5_ROMCU</name>